<dbReference type="Pfam" id="PF02591">
    <property type="entry name" value="Zn_ribbon_9"/>
    <property type="match status" value="1"/>
</dbReference>
<dbReference type="InterPro" id="IPR003743">
    <property type="entry name" value="Zf-RING_7"/>
</dbReference>
<evidence type="ECO:0000313" key="5">
    <source>
        <dbReference type="Proteomes" id="UP000178606"/>
    </source>
</evidence>
<dbReference type="Gene3D" id="1.10.287.1490">
    <property type="match status" value="1"/>
</dbReference>
<keyword evidence="1" id="KW-0175">Coiled coil</keyword>
<dbReference type="InterPro" id="IPR052376">
    <property type="entry name" value="Oxidative_Scav/Glycosyltrans"/>
</dbReference>
<gene>
    <name evidence="4" type="ORF">A3F84_06485</name>
</gene>
<feature type="domain" description="CT398-like coiled coil hairpin" evidence="3">
    <location>
        <begin position="11"/>
        <end position="184"/>
    </location>
</feature>
<organism evidence="4 5">
    <name type="scientific">Handelsmanbacteria sp. (strain RIFCSPLOWO2_12_FULL_64_10)</name>
    <dbReference type="NCBI Taxonomy" id="1817868"/>
    <lineage>
        <taxon>Bacteria</taxon>
        <taxon>Candidatus Handelsmaniibacteriota</taxon>
    </lineage>
</organism>
<dbReference type="InterPro" id="IPR056003">
    <property type="entry name" value="CT398_CC_hairpin"/>
</dbReference>
<evidence type="ECO:0000313" key="4">
    <source>
        <dbReference type="EMBL" id="OGG52864.1"/>
    </source>
</evidence>
<reference evidence="4 5" key="1">
    <citation type="journal article" date="2016" name="Nat. Commun.">
        <title>Thousands of microbial genomes shed light on interconnected biogeochemical processes in an aquifer system.</title>
        <authorList>
            <person name="Anantharaman K."/>
            <person name="Brown C.T."/>
            <person name="Hug L.A."/>
            <person name="Sharon I."/>
            <person name="Castelle C.J."/>
            <person name="Probst A.J."/>
            <person name="Thomas B.C."/>
            <person name="Singh A."/>
            <person name="Wilkins M.J."/>
            <person name="Karaoz U."/>
            <person name="Brodie E.L."/>
            <person name="Williams K.H."/>
            <person name="Hubbard S.S."/>
            <person name="Banfield J.F."/>
        </authorList>
    </citation>
    <scope>NUCLEOTIDE SEQUENCE [LARGE SCALE GENOMIC DNA]</scope>
    <source>
        <strain evidence="5">RIFCSPLOWO2_12_FULL_64_10</strain>
    </source>
</reference>
<evidence type="ECO:0000256" key="1">
    <source>
        <dbReference type="SAM" id="Coils"/>
    </source>
</evidence>
<dbReference type="Proteomes" id="UP000178606">
    <property type="component" value="Unassembled WGS sequence"/>
</dbReference>
<proteinExistence type="predicted"/>
<dbReference type="EMBL" id="MFKF01000131">
    <property type="protein sequence ID" value="OGG52864.1"/>
    <property type="molecule type" value="Genomic_DNA"/>
</dbReference>
<protein>
    <submittedName>
        <fullName evidence="4">Uncharacterized protein</fullName>
    </submittedName>
</protein>
<evidence type="ECO:0000259" key="2">
    <source>
        <dbReference type="Pfam" id="PF02591"/>
    </source>
</evidence>
<dbReference type="AlphaFoldDB" id="A0A1F6CUM3"/>
<comment type="caution">
    <text evidence="4">The sequence shown here is derived from an EMBL/GenBank/DDBJ whole genome shotgun (WGS) entry which is preliminary data.</text>
</comment>
<dbReference type="Pfam" id="PF24481">
    <property type="entry name" value="CT398_CC"/>
    <property type="match status" value="1"/>
</dbReference>
<feature type="coiled-coil region" evidence="1">
    <location>
        <begin position="32"/>
        <end position="163"/>
    </location>
</feature>
<dbReference type="PANTHER" id="PTHR39082">
    <property type="entry name" value="PHOSPHOLIPASE C-BETA-2-RELATED"/>
    <property type="match status" value="1"/>
</dbReference>
<feature type="domain" description="C4-type zinc ribbon" evidence="2">
    <location>
        <begin position="199"/>
        <end position="231"/>
    </location>
</feature>
<name>A0A1F6CUM3_HANXR</name>
<accession>A0A1F6CUM3</accession>
<sequence>MKESLFKLLELQEIDNQVDALGQARRDYPAQITLIDQEIEEARKQIQEQRAKREELEKTQRYQERELAAASADLKKHQDRLYEVKTNREYDALQVEIEACRGRVSEHENALLTAEVALEELIPAIQSLEETCAETEKERLKHRESLLQRLNSIGAEVEQHRERREAVRVHVHPQALVAYDRIRRGRSGLAVVRIVKKGACGGCFQEIPPQRASEVRRNNRIILCESCGRILVWNGV</sequence>
<dbReference type="PANTHER" id="PTHR39082:SF1">
    <property type="entry name" value="SCAVENGER RECEPTOR CLASS A MEMBER 3"/>
    <property type="match status" value="1"/>
</dbReference>
<evidence type="ECO:0000259" key="3">
    <source>
        <dbReference type="Pfam" id="PF24481"/>
    </source>
</evidence>